<evidence type="ECO:0000313" key="4">
    <source>
        <dbReference type="Proteomes" id="UP000322983"/>
    </source>
</evidence>
<organism evidence="2 4">
    <name type="scientific">Sulfuracidifex tepidarius</name>
    <dbReference type="NCBI Taxonomy" id="1294262"/>
    <lineage>
        <taxon>Archaea</taxon>
        <taxon>Thermoproteota</taxon>
        <taxon>Thermoprotei</taxon>
        <taxon>Sulfolobales</taxon>
        <taxon>Sulfolobaceae</taxon>
        <taxon>Sulfuracidifex</taxon>
    </lineage>
</organism>
<evidence type="ECO:0000256" key="1">
    <source>
        <dbReference type="SAM" id="Phobius"/>
    </source>
</evidence>
<dbReference type="RefSeq" id="WP_054845280.1">
    <property type="nucleotide sequence ID" value="NZ_AP018929.1"/>
</dbReference>
<name>A0A510DZ09_9CREN</name>
<dbReference type="EMBL" id="AP018929">
    <property type="protein sequence ID" value="BBG25451.1"/>
    <property type="molecule type" value="Genomic_DNA"/>
</dbReference>
<reference evidence="5" key="1">
    <citation type="submission" date="2018-09" db="EMBL/GenBank/DDBJ databases">
        <title>Complete Genome Sequencing of Sulfolobus sp. JCM 16834.</title>
        <authorList>
            <person name="Kato S."/>
            <person name="Itoh T."/>
            <person name="Ohkuma M."/>
        </authorList>
    </citation>
    <scope>NUCLEOTIDE SEQUENCE [LARGE SCALE GENOMIC DNA]</scope>
    <source>
        <strain evidence="5">IC-007</strain>
    </source>
</reference>
<dbReference type="EMBL" id="AP018930">
    <property type="protein sequence ID" value="BBG28245.1"/>
    <property type="molecule type" value="Genomic_DNA"/>
</dbReference>
<proteinExistence type="predicted"/>
<dbReference type="GeneID" id="41719069"/>
<sequence length="64" mass="6988">MAFSPLLFVSIIMTVISVIMIFLGLSYTVLDLLDAPGFKGVKYVGMALAILGIFLAVVTFYIIR</sequence>
<accession>A0A510DZ09</accession>
<dbReference type="STRING" id="1294262.GCA_001316085_00738"/>
<keyword evidence="4" id="KW-1185">Reference proteome</keyword>
<dbReference type="AlphaFoldDB" id="A0A510DZ09"/>
<keyword evidence="1" id="KW-1133">Transmembrane helix</keyword>
<evidence type="ECO:0000313" key="2">
    <source>
        <dbReference type="EMBL" id="BBG25451.1"/>
    </source>
</evidence>
<accession>A0A510E6S4</accession>
<evidence type="ECO:0000313" key="3">
    <source>
        <dbReference type="EMBL" id="BBG28245.1"/>
    </source>
</evidence>
<protein>
    <submittedName>
        <fullName evidence="2">Uncharacterized protein</fullName>
    </submittedName>
</protein>
<reference evidence="2 4" key="2">
    <citation type="journal article" date="2020" name="Int. J. Syst. Evol. Microbiol.">
        <title>Sulfuracidifex tepidarius gen. nov., sp. nov. and transfer of Sulfolobus metallicus Huber and Stetter 1992 to the genus Sulfuracidifex as Sulfuracidifex metallicus comb. nov.</title>
        <authorList>
            <person name="Itoh T."/>
            <person name="Miura T."/>
            <person name="Sakai H.D."/>
            <person name="Kato S."/>
            <person name="Ohkuma M."/>
            <person name="Takashina T."/>
        </authorList>
    </citation>
    <scope>NUCLEOTIDE SEQUENCE [LARGE SCALE GENOMIC DNA]</scope>
    <source>
        <strain evidence="2 4">IC-006</strain>
        <strain evidence="3">IC-007</strain>
    </source>
</reference>
<evidence type="ECO:0000313" key="5">
    <source>
        <dbReference type="Proteomes" id="UP000325030"/>
    </source>
</evidence>
<keyword evidence="1" id="KW-0472">Membrane</keyword>
<gene>
    <name evidence="2" type="ORF">IC006_2787</name>
    <name evidence="3" type="ORF">IC007_2801</name>
</gene>
<feature type="transmembrane region" description="Helical" evidence="1">
    <location>
        <begin position="7"/>
        <end position="29"/>
    </location>
</feature>
<dbReference type="Proteomes" id="UP000325030">
    <property type="component" value="Chromosome"/>
</dbReference>
<dbReference type="KEGG" id="step:IC006_2787"/>
<dbReference type="Proteomes" id="UP000322983">
    <property type="component" value="Chromosome"/>
</dbReference>
<keyword evidence="1" id="KW-0812">Transmembrane</keyword>
<feature type="transmembrane region" description="Helical" evidence="1">
    <location>
        <begin position="41"/>
        <end position="63"/>
    </location>
</feature>